<dbReference type="InterPro" id="IPR036215">
    <property type="entry name" value="TM0957-like_sf"/>
</dbReference>
<reference evidence="1 2" key="1">
    <citation type="submission" date="2016-10" db="EMBL/GenBank/DDBJ databases">
        <authorList>
            <person name="de Groot N.N."/>
        </authorList>
    </citation>
    <scope>NUCLEOTIDE SEQUENCE [LARGE SCALE GENOMIC DNA]</scope>
    <source>
        <strain evidence="1 2">DSM 19886</strain>
    </source>
</reference>
<dbReference type="OrthoDB" id="1425705at2"/>
<evidence type="ECO:0000313" key="1">
    <source>
        <dbReference type="EMBL" id="SDM52195.1"/>
    </source>
</evidence>
<dbReference type="AlphaFoldDB" id="A0A1G9TY73"/>
<keyword evidence="2" id="KW-1185">Reference proteome</keyword>
<evidence type="ECO:0000313" key="2">
    <source>
        <dbReference type="Proteomes" id="UP000199440"/>
    </source>
</evidence>
<accession>A0A1G9TY73</accession>
<dbReference type="STRING" id="192904.SAMN04488514_11022"/>
<keyword evidence="1" id="KW-0449">Lipoprotein</keyword>
<dbReference type="InterPro" id="IPR014582">
    <property type="entry name" value="UCP033535_lipo"/>
</dbReference>
<dbReference type="EMBL" id="FNGV01000010">
    <property type="protein sequence ID" value="SDM52195.1"/>
    <property type="molecule type" value="Genomic_DNA"/>
</dbReference>
<organism evidence="1 2">
    <name type="scientific">Kriegella aquimaris</name>
    <dbReference type="NCBI Taxonomy" id="192904"/>
    <lineage>
        <taxon>Bacteria</taxon>
        <taxon>Pseudomonadati</taxon>
        <taxon>Bacteroidota</taxon>
        <taxon>Flavobacteriia</taxon>
        <taxon>Flavobacteriales</taxon>
        <taxon>Flavobacteriaceae</taxon>
        <taxon>Kriegella</taxon>
    </lineage>
</organism>
<dbReference type="SUPFAM" id="SSF141318">
    <property type="entry name" value="TM0957-like"/>
    <property type="match status" value="1"/>
</dbReference>
<dbReference type="Pfam" id="PF10054">
    <property type="entry name" value="DUF2291"/>
    <property type="match status" value="1"/>
</dbReference>
<proteinExistence type="predicted"/>
<dbReference type="Gene3D" id="1.10.10.1260">
    <property type="entry name" value="Envelope glycoprotein gp160, DUF2291, helical domain"/>
    <property type="match status" value="1"/>
</dbReference>
<dbReference type="Gene3D" id="2.40.50.420">
    <property type="entry name" value="Envelope glycoprotein gp160, DUF2291, alpha/beta domain"/>
    <property type="match status" value="1"/>
</dbReference>
<name>A0A1G9TY73_9FLAO</name>
<gene>
    <name evidence="1" type="ORF">SAMN04488514_11022</name>
</gene>
<sequence>MPTEVKTNMKRPIKYFLIALLVGVALYNAVYFQPLDDRNAAKKKSVFDPDAFAGAFIETKLKELPAIKADQFLESLKQDLGQFTAEKGRKLGISNDYYFIVEGNARVLGIEEENVRISLDVENAAELRLATEFIFGNTIREASGMANIGDFQNTMDFNNISVAVNERVRSDIIPPFLSEVKEGDDIYFKGAVKVNTKKPNLENLRIVPLILEIK</sequence>
<protein>
    <submittedName>
        <fullName evidence="1">Predicted lipoprotein</fullName>
    </submittedName>
</protein>
<dbReference type="Proteomes" id="UP000199440">
    <property type="component" value="Unassembled WGS sequence"/>
</dbReference>